<dbReference type="Proteomes" id="UP000075230">
    <property type="component" value="Unassembled WGS sequence"/>
</dbReference>
<reference evidence="2" key="2">
    <citation type="submission" date="2016-02" db="EMBL/GenBank/DDBJ databases">
        <title>Genome sequencing of Aspergillus luchuensis NBRC 4314.</title>
        <authorList>
            <person name="Yamada O."/>
        </authorList>
    </citation>
    <scope>NUCLEOTIDE SEQUENCE [LARGE SCALE GENOMIC DNA]</scope>
    <source>
        <strain evidence="2">RIB 2604</strain>
    </source>
</reference>
<dbReference type="AlphaFoldDB" id="A0A146F8Q2"/>
<organism evidence="1 2">
    <name type="scientific">Aspergillus kawachii</name>
    <name type="common">White koji mold</name>
    <name type="synonym">Aspergillus awamori var. kawachi</name>
    <dbReference type="NCBI Taxonomy" id="1069201"/>
    <lineage>
        <taxon>Eukaryota</taxon>
        <taxon>Fungi</taxon>
        <taxon>Dikarya</taxon>
        <taxon>Ascomycota</taxon>
        <taxon>Pezizomycotina</taxon>
        <taxon>Eurotiomycetes</taxon>
        <taxon>Eurotiomycetidae</taxon>
        <taxon>Eurotiales</taxon>
        <taxon>Aspergillaceae</taxon>
        <taxon>Aspergillus</taxon>
        <taxon>Aspergillus subgen. Circumdati</taxon>
    </lineage>
</organism>
<reference evidence="1 2" key="1">
    <citation type="journal article" date="2016" name="DNA Res.">
        <title>Genome sequence of Aspergillus luchuensis NBRC 4314.</title>
        <authorList>
            <person name="Yamada O."/>
            <person name="Machida M."/>
            <person name="Hosoyama A."/>
            <person name="Goto M."/>
            <person name="Takahashi T."/>
            <person name="Futagami T."/>
            <person name="Yamagata Y."/>
            <person name="Takeuchi M."/>
            <person name="Kobayashi T."/>
            <person name="Koike H."/>
            <person name="Abe K."/>
            <person name="Asai K."/>
            <person name="Arita M."/>
            <person name="Fujita N."/>
            <person name="Fukuda K."/>
            <person name="Higa K."/>
            <person name="Horikawa H."/>
            <person name="Ishikawa T."/>
            <person name="Jinno K."/>
            <person name="Kato Y."/>
            <person name="Kirimura K."/>
            <person name="Mizutani O."/>
            <person name="Nakasone K."/>
            <person name="Sano M."/>
            <person name="Shiraishi Y."/>
            <person name="Tsukahara M."/>
            <person name="Gomi K."/>
        </authorList>
    </citation>
    <scope>NUCLEOTIDE SEQUENCE [LARGE SCALE GENOMIC DNA]</scope>
    <source>
        <strain evidence="1 2">RIB 2604</strain>
    </source>
</reference>
<dbReference type="EMBL" id="BCWF01000014">
    <property type="protein sequence ID" value="GAT21941.1"/>
    <property type="molecule type" value="Genomic_DNA"/>
</dbReference>
<accession>A0A146F8Q2</accession>
<sequence length="121" mass="13935">MRATCPREAFGTISTGKDKNKWHKAVFSDGRGTEKPENLVLLNLLAHRLHYKALFALDPCGVNKEKTELRIKFWWLKMSRSLGPTILSKILTSIIVKRWISVHGEARLISPAEKELYSWFL</sequence>
<proteinExistence type="predicted"/>
<protein>
    <submittedName>
        <fullName evidence="1">Similar to An11g04970</fullName>
    </submittedName>
</protein>
<comment type="caution">
    <text evidence="1">The sequence shown here is derived from an EMBL/GenBank/DDBJ whole genome shotgun (WGS) entry which is preliminary data.</text>
</comment>
<evidence type="ECO:0000313" key="2">
    <source>
        <dbReference type="Proteomes" id="UP000075230"/>
    </source>
</evidence>
<evidence type="ECO:0000313" key="1">
    <source>
        <dbReference type="EMBL" id="GAT21941.1"/>
    </source>
</evidence>
<name>A0A146F8Q2_ASPKA</name>
<gene>
    <name evidence="1" type="ORF">RIB2604_01400320</name>
</gene>